<reference evidence="2" key="1">
    <citation type="submission" date="2022-01" db="EMBL/GenBank/DDBJ databases">
        <title>Genome sequencing of Zunongwangia sp. M21534 genome.</title>
        <authorList>
            <person name="Chen Y."/>
            <person name="Dong C."/>
            <person name="Shao Z."/>
        </authorList>
    </citation>
    <scope>NUCLEOTIDE SEQUENCE</scope>
    <source>
        <strain evidence="2">MCCC M21534</strain>
    </source>
</reference>
<dbReference type="PANTHER" id="PTHR42852:SF13">
    <property type="entry name" value="PROTEIN DIPZ"/>
    <property type="match status" value="1"/>
</dbReference>
<name>A0A9X1ZUL0_9FLAO</name>
<dbReference type="RefSeq" id="WP_249601004.1">
    <property type="nucleotide sequence ID" value="NZ_JAKHSK010000007.1"/>
</dbReference>
<dbReference type="InterPro" id="IPR036249">
    <property type="entry name" value="Thioredoxin-like_sf"/>
</dbReference>
<keyword evidence="3" id="KW-1185">Reference proteome</keyword>
<organism evidence="2 3">
    <name type="scientific">Zunongwangia pacifica</name>
    <dbReference type="NCBI Taxonomy" id="2911062"/>
    <lineage>
        <taxon>Bacteria</taxon>
        <taxon>Pseudomonadati</taxon>
        <taxon>Bacteroidota</taxon>
        <taxon>Flavobacteriia</taxon>
        <taxon>Flavobacteriales</taxon>
        <taxon>Flavobacteriaceae</taxon>
        <taxon>Zunongwangia</taxon>
    </lineage>
</organism>
<dbReference type="Proteomes" id="UP001139521">
    <property type="component" value="Unassembled WGS sequence"/>
</dbReference>
<comment type="caution">
    <text evidence="2">The sequence shown here is derived from an EMBL/GenBank/DDBJ whole genome shotgun (WGS) entry which is preliminary data.</text>
</comment>
<dbReference type="PANTHER" id="PTHR42852">
    <property type="entry name" value="THIOL:DISULFIDE INTERCHANGE PROTEIN DSBE"/>
    <property type="match status" value="1"/>
</dbReference>
<dbReference type="EMBL" id="JAKHSK010000007">
    <property type="protein sequence ID" value="MCL6218033.1"/>
    <property type="molecule type" value="Genomic_DNA"/>
</dbReference>
<dbReference type="Gene3D" id="3.40.30.10">
    <property type="entry name" value="Glutaredoxin"/>
    <property type="match status" value="1"/>
</dbReference>
<dbReference type="AlphaFoldDB" id="A0A9X1ZUL0"/>
<dbReference type="InterPro" id="IPR013766">
    <property type="entry name" value="Thioredoxin_domain"/>
</dbReference>
<gene>
    <name evidence="2" type="ORF">L1967_06955</name>
</gene>
<dbReference type="Pfam" id="PF00578">
    <property type="entry name" value="AhpC-TSA"/>
    <property type="match status" value="1"/>
</dbReference>
<dbReference type="PROSITE" id="PS51352">
    <property type="entry name" value="THIOREDOXIN_2"/>
    <property type="match status" value="1"/>
</dbReference>
<evidence type="ECO:0000259" key="1">
    <source>
        <dbReference type="PROSITE" id="PS51352"/>
    </source>
</evidence>
<accession>A0A9X1ZUL0</accession>
<dbReference type="CDD" id="cd02966">
    <property type="entry name" value="TlpA_like_family"/>
    <property type="match status" value="1"/>
</dbReference>
<dbReference type="GO" id="GO:0016491">
    <property type="term" value="F:oxidoreductase activity"/>
    <property type="evidence" value="ECO:0007669"/>
    <property type="project" value="InterPro"/>
</dbReference>
<dbReference type="GO" id="GO:0016209">
    <property type="term" value="F:antioxidant activity"/>
    <property type="evidence" value="ECO:0007669"/>
    <property type="project" value="InterPro"/>
</dbReference>
<protein>
    <submittedName>
        <fullName evidence="2">Redoxin domain-containing protein</fullName>
    </submittedName>
</protein>
<sequence>MMSILNKLSLTRLALVLFLVLNLTADLFGQSQDKTFSVEPKFPKAGDKVTISYNASQTPLKDHDEISAVVYTYADFKWNVQDAALKLNDNNTWQTQIELEPGIALINCVFYDDEIQDRGGTTTYTWMISKAPGSYSGWGIMRNPNINEDFPQQLDSLANIEDAVSLMWLNNEVRDNPKSRVHIFYPGLRLLQRTREEDQTDRIKDEVNYVLTQPELDLNQQYDVQRSLGLISGNEAYIDSIQNVLIKKYPDGVLARDRAIKTIFREADVKKRLKAYDAFRKQFPEEKFQDVYTDIEALYAEKLYRSVAYTYIVQDKDYSFVFDNLKNASYTNLVDYAWHLVSIPYNNEDMSLDSLQRFADRIFPEIERHENKVPKAYRGKLSPKEWKKQAVKIASSEYLTYAKILDKQGDFKREDYYLDKIEDELKYENTEYNELYTLRLVRERKFGEAVDFIAASLRHNNTSPAMLEVLQEQYLKSGKAASNFEAYVETLKKGDENESEKERLLSELIKKPIEGFSLESSYGGKVNLKDQLGKIVVIDMWATWCAPCKKAMPGMKMAVEHYEDDANVKFYFLDTQEYIKDYKAKTEEFIKEKEYPFEVLYDAVNPETGKPEAVYSKYAKAFEFSGIPQKMIIDQNGYLRWRSTGYKGSPSALADEIKTIVEYLKSESKSK</sequence>
<dbReference type="InterPro" id="IPR050553">
    <property type="entry name" value="Thioredoxin_ResA/DsbE_sf"/>
</dbReference>
<dbReference type="InterPro" id="IPR000866">
    <property type="entry name" value="AhpC/TSA"/>
</dbReference>
<proteinExistence type="predicted"/>
<evidence type="ECO:0000313" key="2">
    <source>
        <dbReference type="EMBL" id="MCL6218033.1"/>
    </source>
</evidence>
<feature type="domain" description="Thioredoxin" evidence="1">
    <location>
        <begin position="507"/>
        <end position="666"/>
    </location>
</feature>
<dbReference type="SUPFAM" id="SSF52833">
    <property type="entry name" value="Thioredoxin-like"/>
    <property type="match status" value="1"/>
</dbReference>
<evidence type="ECO:0000313" key="3">
    <source>
        <dbReference type="Proteomes" id="UP001139521"/>
    </source>
</evidence>